<proteinExistence type="predicted"/>
<protein>
    <recommendedName>
        <fullName evidence="2">Winged helix DNA-binding domain-containing protein</fullName>
    </recommendedName>
</protein>
<dbReference type="Pfam" id="PF06224">
    <property type="entry name" value="AlkZ-like"/>
    <property type="match status" value="1"/>
</dbReference>
<gene>
    <name evidence="1" type="ORF">SDC9_54943</name>
</gene>
<accession>A0A644WXV3</accession>
<dbReference type="AlphaFoldDB" id="A0A644WXV3"/>
<comment type="caution">
    <text evidence="1">The sequence shown here is derived from an EMBL/GenBank/DDBJ whole genome shotgun (WGS) entry which is preliminary data.</text>
</comment>
<dbReference type="EMBL" id="VSSQ01001472">
    <property type="protein sequence ID" value="MPM08629.1"/>
    <property type="molecule type" value="Genomic_DNA"/>
</dbReference>
<dbReference type="PANTHER" id="PTHR30528">
    <property type="entry name" value="CYTOPLASMIC PROTEIN"/>
    <property type="match status" value="1"/>
</dbReference>
<name>A0A644WXV3_9ZZZZ</name>
<dbReference type="InterPro" id="IPR009351">
    <property type="entry name" value="AlkZ-like"/>
</dbReference>
<sequence length="403" mass="47636">MQVINISKEELRRFLVVYQGLYTNNTFIGEEGIKKFIERVGCIQYDPLNVVGRNADLVIQSRIEDYDPVMLEDLLYNKRELIDGWDKMMAIYSVKDWPYFKRVRDERKKEVENVLKNRNSLDAINYVEPVKEFIQKNGSTIPSEIDLGSVEKGRWGHGKLSSATMDYMWNSGELGVKEKKNTQKKYDLIERLLPSEILYESEPFQNDEEFYKWYVKRRIGSIGAYWDRSGEGWLGNYISNKTLRQRVLNGLVDEGELVLIKVENLKETFYLRKEDISILNDSTSINGSNVKFLAPLDNLIWDRKLTRDIFDFDYTWEVYKPIDKRKYGYYVLPVLYGDRIVARFEPELHRGNKPLVIKNWWWEDNFEVTNDCIDSVKEALDKFCKYLKADGISRDSFNKINRI</sequence>
<reference evidence="1" key="1">
    <citation type="submission" date="2019-08" db="EMBL/GenBank/DDBJ databases">
        <authorList>
            <person name="Kucharzyk K."/>
            <person name="Murdoch R.W."/>
            <person name="Higgins S."/>
            <person name="Loffler F."/>
        </authorList>
    </citation>
    <scope>NUCLEOTIDE SEQUENCE</scope>
</reference>
<organism evidence="1">
    <name type="scientific">bioreactor metagenome</name>
    <dbReference type="NCBI Taxonomy" id="1076179"/>
    <lineage>
        <taxon>unclassified sequences</taxon>
        <taxon>metagenomes</taxon>
        <taxon>ecological metagenomes</taxon>
    </lineage>
</organism>
<dbReference type="PANTHER" id="PTHR30528:SF0">
    <property type="entry name" value="CYTOPLASMIC PROTEIN"/>
    <property type="match status" value="1"/>
</dbReference>
<evidence type="ECO:0008006" key="2">
    <source>
        <dbReference type="Google" id="ProtNLM"/>
    </source>
</evidence>
<evidence type="ECO:0000313" key="1">
    <source>
        <dbReference type="EMBL" id="MPM08629.1"/>
    </source>
</evidence>